<proteinExistence type="predicted"/>
<dbReference type="Proteomes" id="UP000515158">
    <property type="component" value="Unplaced"/>
</dbReference>
<dbReference type="InParanoid" id="A0A6P8ZMD7"/>
<feature type="coiled-coil region" evidence="1">
    <location>
        <begin position="85"/>
        <end position="154"/>
    </location>
</feature>
<evidence type="ECO:0000313" key="2">
    <source>
        <dbReference type="Proteomes" id="UP000515158"/>
    </source>
</evidence>
<gene>
    <name evidence="3" type="primary">LOC117644845</name>
</gene>
<name>A0A6P8ZMD7_THRPL</name>
<dbReference type="RefSeq" id="XP_034240424.1">
    <property type="nucleotide sequence ID" value="XM_034384533.1"/>
</dbReference>
<dbReference type="OrthoDB" id="10256467at2759"/>
<sequence length="270" mass="30368">MESDCKTERARPPLSPLPNALRCCPRDDTVCTYCGVSYLVLHEIADLEAKILLLEKNQDGEVEWARGALQAACQALVERELSSARASAESRIQALAEVYDQERAETRDQQRQSVGLQEEAERCRREAEHARREADQLTASLQEARTQAEALRTQVGEEAVRTARGRDKLRMLTGQAELWRGVARSLEEEKVVQEKMLSELKEQLRQLRVAKAVEPSPQRDEEEKRRVATECVSLRGALRDSQEEIASLRGQRLALQVGTLQSTAHSSLVP</sequence>
<organism evidence="3">
    <name type="scientific">Thrips palmi</name>
    <name type="common">Melon thrips</name>
    <dbReference type="NCBI Taxonomy" id="161013"/>
    <lineage>
        <taxon>Eukaryota</taxon>
        <taxon>Metazoa</taxon>
        <taxon>Ecdysozoa</taxon>
        <taxon>Arthropoda</taxon>
        <taxon>Hexapoda</taxon>
        <taxon>Insecta</taxon>
        <taxon>Pterygota</taxon>
        <taxon>Neoptera</taxon>
        <taxon>Paraneoptera</taxon>
        <taxon>Thysanoptera</taxon>
        <taxon>Terebrantia</taxon>
        <taxon>Thripoidea</taxon>
        <taxon>Thripidae</taxon>
        <taxon>Thrips</taxon>
    </lineage>
</organism>
<dbReference type="GeneID" id="117644845"/>
<feature type="coiled-coil region" evidence="1">
    <location>
        <begin position="183"/>
        <end position="210"/>
    </location>
</feature>
<reference evidence="3" key="1">
    <citation type="submission" date="2025-08" db="UniProtKB">
        <authorList>
            <consortium name="RefSeq"/>
        </authorList>
    </citation>
    <scope>IDENTIFICATION</scope>
    <source>
        <tissue evidence="3">Total insect</tissue>
    </source>
</reference>
<keyword evidence="2" id="KW-1185">Reference proteome</keyword>
<protein>
    <submittedName>
        <fullName evidence="3">Translation initiation factor IF-2-like</fullName>
    </submittedName>
</protein>
<evidence type="ECO:0000256" key="1">
    <source>
        <dbReference type="SAM" id="Coils"/>
    </source>
</evidence>
<accession>A0A6P8ZMD7</accession>
<dbReference type="KEGG" id="tpal:117644845"/>
<dbReference type="AlphaFoldDB" id="A0A6P8ZMD7"/>
<evidence type="ECO:0000313" key="3">
    <source>
        <dbReference type="RefSeq" id="XP_034240424.1"/>
    </source>
</evidence>
<keyword evidence="1" id="KW-0175">Coiled coil</keyword>